<feature type="domain" description="Histidine kinase" evidence="7">
    <location>
        <begin position="189"/>
        <end position="436"/>
    </location>
</feature>
<dbReference type="AlphaFoldDB" id="E0UFU2"/>
<dbReference type="OrthoDB" id="9773956at2"/>
<evidence type="ECO:0000256" key="5">
    <source>
        <dbReference type="ARBA" id="ARBA00022777"/>
    </source>
</evidence>
<dbReference type="Gene3D" id="1.10.287.130">
    <property type="match status" value="1"/>
</dbReference>
<evidence type="ECO:0000256" key="2">
    <source>
        <dbReference type="ARBA" id="ARBA00012438"/>
    </source>
</evidence>
<dbReference type="SMART" id="SM00387">
    <property type="entry name" value="HATPase_c"/>
    <property type="match status" value="1"/>
</dbReference>
<keyword evidence="4" id="KW-0808">Transferase</keyword>
<dbReference type="Pfam" id="PF01590">
    <property type="entry name" value="GAF"/>
    <property type="match status" value="1"/>
</dbReference>
<dbReference type="Proteomes" id="UP000008206">
    <property type="component" value="Chromosome"/>
</dbReference>
<accession>E0UFU2</accession>
<dbReference type="eggNOG" id="COG2203">
    <property type="taxonomic scope" value="Bacteria"/>
</dbReference>
<evidence type="ECO:0000313" key="9">
    <source>
        <dbReference type="Proteomes" id="UP000008206"/>
    </source>
</evidence>
<comment type="catalytic activity">
    <reaction evidence="1">
        <text>ATP + protein L-histidine = ADP + protein N-phospho-L-histidine.</text>
        <dbReference type="EC" id="2.7.13.3"/>
    </reaction>
</comment>
<dbReference type="InterPro" id="IPR003661">
    <property type="entry name" value="HisK_dim/P_dom"/>
</dbReference>
<dbReference type="InterPro" id="IPR036890">
    <property type="entry name" value="HATPase_C_sf"/>
</dbReference>
<dbReference type="SMART" id="SM00388">
    <property type="entry name" value="HisKA"/>
    <property type="match status" value="1"/>
</dbReference>
<dbReference type="Pfam" id="PF00512">
    <property type="entry name" value="HisKA"/>
    <property type="match status" value="1"/>
</dbReference>
<name>E0UFU2_GLOV7</name>
<evidence type="ECO:0000256" key="6">
    <source>
        <dbReference type="ARBA" id="ARBA00023012"/>
    </source>
</evidence>
<keyword evidence="9" id="KW-1185">Reference proteome</keyword>
<keyword evidence="6" id="KW-0902">Two-component regulatory system</keyword>
<dbReference type="STRING" id="497965.Cyan7822_2347"/>
<sequence>MSNSLSILISPSAELVSLCQSQVELLSEGFKADWTAVYLTAKWEENASSELLPVVSYPEQFSWQNGKMTSLPGSGDEEKLMLPSLWQTLPERLNDAETQIESFNYLHKQEVAGQNNQLILPLIYEEIVMGLLVTVRKDLPWRETELTQIEKIVKTLALGCFLDQRQEWYKQQLQQQYAKSAHQRDRLDNLLHQLRNPLTALRTFGKLLLKRLLADERDQNVVKGIIRESDRIQDLLRQFEEENHLEGENIGKSTSLALPEAQANSPLLLPSITLSLEFIAIDEVLTPLLISAQALAQEKQIGVTSTIPTNLPAIKANFAALREVLTNLIDNAIKYTPAGGQVDVSVKFKKEDNWETIEISDTGYGIPQEDQQHIFERRYRGVQAEGSIPGTGLGLAIVKDLVEQMQGKIEFISPNRKSQKASCPGTTFIVGFKVRE</sequence>
<evidence type="ECO:0000259" key="7">
    <source>
        <dbReference type="PROSITE" id="PS50109"/>
    </source>
</evidence>
<dbReference type="Pfam" id="PF02518">
    <property type="entry name" value="HATPase_c"/>
    <property type="match status" value="1"/>
</dbReference>
<dbReference type="CDD" id="cd00082">
    <property type="entry name" value="HisKA"/>
    <property type="match status" value="1"/>
</dbReference>
<dbReference type="EMBL" id="CP002198">
    <property type="protein sequence ID" value="ADN14325.1"/>
    <property type="molecule type" value="Genomic_DNA"/>
</dbReference>
<dbReference type="InterPro" id="IPR036097">
    <property type="entry name" value="HisK_dim/P_sf"/>
</dbReference>
<dbReference type="PROSITE" id="PS50109">
    <property type="entry name" value="HIS_KIN"/>
    <property type="match status" value="1"/>
</dbReference>
<dbReference type="SUPFAM" id="SSF55874">
    <property type="entry name" value="ATPase domain of HSP90 chaperone/DNA topoisomerase II/histidine kinase"/>
    <property type="match status" value="1"/>
</dbReference>
<dbReference type="CDD" id="cd00075">
    <property type="entry name" value="HATPase"/>
    <property type="match status" value="1"/>
</dbReference>
<dbReference type="Gene3D" id="3.30.565.10">
    <property type="entry name" value="Histidine kinase-like ATPase, C-terminal domain"/>
    <property type="match status" value="1"/>
</dbReference>
<keyword evidence="5 8" id="KW-0418">Kinase</keyword>
<keyword evidence="3" id="KW-0597">Phosphoprotein</keyword>
<dbReference type="PANTHER" id="PTHR43711">
    <property type="entry name" value="TWO-COMPONENT HISTIDINE KINASE"/>
    <property type="match status" value="1"/>
</dbReference>
<dbReference type="eggNOG" id="COG0642">
    <property type="taxonomic scope" value="Bacteria"/>
</dbReference>
<reference evidence="9" key="1">
    <citation type="journal article" date="2011" name="MBio">
        <title>Novel metabolic attributes of the genus Cyanothece, comprising a group of unicellular nitrogen-fixing Cyanobacteria.</title>
        <authorList>
            <person name="Bandyopadhyay A."/>
            <person name="Elvitigala T."/>
            <person name="Welsh E."/>
            <person name="Stockel J."/>
            <person name="Liberton M."/>
            <person name="Min H."/>
            <person name="Sherman L.A."/>
            <person name="Pakrasi H.B."/>
        </authorList>
    </citation>
    <scope>NUCLEOTIDE SEQUENCE [LARGE SCALE GENOMIC DNA]</scope>
    <source>
        <strain evidence="9">PCC 7822</strain>
    </source>
</reference>
<dbReference type="InterPro" id="IPR003018">
    <property type="entry name" value="GAF"/>
</dbReference>
<proteinExistence type="predicted"/>
<dbReference type="InterPro" id="IPR050736">
    <property type="entry name" value="Sensor_HK_Regulatory"/>
</dbReference>
<protein>
    <recommendedName>
        <fullName evidence="2">histidine kinase</fullName>
        <ecNumber evidence="2">2.7.13.3</ecNumber>
    </recommendedName>
</protein>
<dbReference type="HOGENOM" id="CLU_038688_0_0_3"/>
<gene>
    <name evidence="8" type="ordered locus">Cyan7822_2347</name>
</gene>
<evidence type="ECO:0000256" key="1">
    <source>
        <dbReference type="ARBA" id="ARBA00000085"/>
    </source>
</evidence>
<dbReference type="InterPro" id="IPR005467">
    <property type="entry name" value="His_kinase_dom"/>
</dbReference>
<dbReference type="PANTHER" id="PTHR43711:SF26">
    <property type="entry name" value="SENSOR HISTIDINE KINASE RCSC"/>
    <property type="match status" value="1"/>
</dbReference>
<dbReference type="InterPro" id="IPR004358">
    <property type="entry name" value="Sig_transdc_His_kin-like_C"/>
</dbReference>
<evidence type="ECO:0000256" key="4">
    <source>
        <dbReference type="ARBA" id="ARBA00022679"/>
    </source>
</evidence>
<dbReference type="GO" id="GO:0000155">
    <property type="term" value="F:phosphorelay sensor kinase activity"/>
    <property type="evidence" value="ECO:0007669"/>
    <property type="project" value="InterPro"/>
</dbReference>
<organism evidence="8 9">
    <name type="scientific">Gloeothece verrucosa (strain PCC 7822)</name>
    <name type="common">Cyanothece sp. (strain PCC 7822)</name>
    <dbReference type="NCBI Taxonomy" id="497965"/>
    <lineage>
        <taxon>Bacteria</taxon>
        <taxon>Bacillati</taxon>
        <taxon>Cyanobacteriota</taxon>
        <taxon>Cyanophyceae</taxon>
        <taxon>Oscillatoriophycideae</taxon>
        <taxon>Chroococcales</taxon>
        <taxon>Aphanothecaceae</taxon>
        <taxon>Gloeothece</taxon>
        <taxon>Gloeothece verrucosa</taxon>
    </lineage>
</organism>
<dbReference type="PRINTS" id="PR00344">
    <property type="entry name" value="BCTRLSENSOR"/>
</dbReference>
<dbReference type="InterPro" id="IPR003594">
    <property type="entry name" value="HATPase_dom"/>
</dbReference>
<evidence type="ECO:0000256" key="3">
    <source>
        <dbReference type="ARBA" id="ARBA00022553"/>
    </source>
</evidence>
<evidence type="ECO:0000313" key="8">
    <source>
        <dbReference type="EMBL" id="ADN14325.1"/>
    </source>
</evidence>
<dbReference type="SUPFAM" id="SSF47384">
    <property type="entry name" value="Homodimeric domain of signal transducing histidine kinase"/>
    <property type="match status" value="1"/>
</dbReference>
<dbReference type="KEGG" id="cyj:Cyan7822_2347"/>
<dbReference type="RefSeq" id="WP_013322430.1">
    <property type="nucleotide sequence ID" value="NC_014501.1"/>
</dbReference>
<dbReference type="EC" id="2.7.13.3" evidence="2"/>